<dbReference type="NCBIfam" id="NF047509">
    <property type="entry name" value="Rv3131_FMN_oxido"/>
    <property type="match status" value="1"/>
</dbReference>
<organism evidence="2 3">
    <name type="scientific">Nocardioides panacisoli</name>
    <dbReference type="NCBI Taxonomy" id="627624"/>
    <lineage>
        <taxon>Bacteria</taxon>
        <taxon>Bacillati</taxon>
        <taxon>Actinomycetota</taxon>
        <taxon>Actinomycetes</taxon>
        <taxon>Propionibacteriales</taxon>
        <taxon>Nocardioidaceae</taxon>
        <taxon>Nocardioides</taxon>
    </lineage>
</organism>
<sequence>MHNTQPWRWTADGDGLVRLYVDRGRQLVLEDPAGRNAVISCGAVLDHLVVAAQALGWDGEVVRFPKGPGNDLLAEVRLEQSQPSPTAVDDLEAIRTRQTDRRRYTSWPVPDEVLHALVAEARRRGAHARALDDEVVRFHLERLAERARVLRAADPIAQAELERWVDHSAEDGVPGDVLPSDTDPAVSPPSRFPAGSVHETRTVSSPGDGVIVLGGAFDDRAGWLRTGEALSRIWLRATRDGMSVVPLSLPVEVDAVRHELRKELLRYEFAPHLLVRVGWQAIGREPLPATPRRAVSEVLRTT</sequence>
<evidence type="ECO:0000313" key="2">
    <source>
        <dbReference type="EMBL" id="GAA3811765.1"/>
    </source>
</evidence>
<evidence type="ECO:0000256" key="1">
    <source>
        <dbReference type="SAM" id="MobiDB-lite"/>
    </source>
</evidence>
<dbReference type="SUPFAM" id="SSF55469">
    <property type="entry name" value="FMN-dependent nitroreductase-like"/>
    <property type="match status" value="1"/>
</dbReference>
<gene>
    <name evidence="2" type="ORF">GCM10022242_12830</name>
</gene>
<feature type="region of interest" description="Disordered" evidence="1">
    <location>
        <begin position="170"/>
        <end position="203"/>
    </location>
</feature>
<protein>
    <submittedName>
        <fullName evidence="2">NAD(P)H nitroreductase</fullName>
    </submittedName>
</protein>
<reference evidence="3" key="1">
    <citation type="journal article" date="2019" name="Int. J. Syst. Evol. Microbiol.">
        <title>The Global Catalogue of Microorganisms (GCM) 10K type strain sequencing project: providing services to taxonomists for standard genome sequencing and annotation.</title>
        <authorList>
            <consortium name="The Broad Institute Genomics Platform"/>
            <consortium name="The Broad Institute Genome Sequencing Center for Infectious Disease"/>
            <person name="Wu L."/>
            <person name="Ma J."/>
        </authorList>
    </citation>
    <scope>NUCLEOTIDE SEQUENCE [LARGE SCALE GENOMIC DNA]</scope>
    <source>
        <strain evidence="3">JCM 16953</strain>
    </source>
</reference>
<dbReference type="PANTHER" id="PTHR23026">
    <property type="entry name" value="NADPH NITROREDUCTASE"/>
    <property type="match status" value="1"/>
</dbReference>
<keyword evidence="3" id="KW-1185">Reference proteome</keyword>
<dbReference type="EMBL" id="BAABAH010000003">
    <property type="protein sequence ID" value="GAA3811765.1"/>
    <property type="molecule type" value="Genomic_DNA"/>
</dbReference>
<dbReference type="Proteomes" id="UP001501821">
    <property type="component" value="Unassembled WGS sequence"/>
</dbReference>
<dbReference type="InterPro" id="IPR000415">
    <property type="entry name" value="Nitroreductase-like"/>
</dbReference>
<accession>A0ABP7I7Y3</accession>
<dbReference type="PANTHER" id="PTHR23026:SF123">
    <property type="entry name" value="NAD(P)H NITROREDUCTASE RV3131-RELATED"/>
    <property type="match status" value="1"/>
</dbReference>
<dbReference type="InterPro" id="IPR050627">
    <property type="entry name" value="Nitroreductase/BluB"/>
</dbReference>
<comment type="caution">
    <text evidence="2">The sequence shown here is derived from an EMBL/GenBank/DDBJ whole genome shotgun (WGS) entry which is preliminary data.</text>
</comment>
<proteinExistence type="predicted"/>
<dbReference type="Gene3D" id="3.40.109.10">
    <property type="entry name" value="NADH Oxidase"/>
    <property type="match status" value="1"/>
</dbReference>
<evidence type="ECO:0000313" key="3">
    <source>
        <dbReference type="Proteomes" id="UP001501821"/>
    </source>
</evidence>
<name>A0ABP7I7Y3_9ACTN</name>